<evidence type="ECO:0008006" key="3">
    <source>
        <dbReference type="Google" id="ProtNLM"/>
    </source>
</evidence>
<protein>
    <recommendedName>
        <fullName evidence="3">Zn(2)-C6 fungal-type domain-containing protein</fullName>
    </recommendedName>
</protein>
<name>A0A9P4H8N6_9PLEO</name>
<proteinExistence type="predicted"/>
<dbReference type="AlphaFoldDB" id="A0A9P4H8N6"/>
<keyword evidence="2" id="KW-1185">Reference proteome</keyword>
<organism evidence="1 2">
    <name type="scientific">Setomelanomma holmii</name>
    <dbReference type="NCBI Taxonomy" id="210430"/>
    <lineage>
        <taxon>Eukaryota</taxon>
        <taxon>Fungi</taxon>
        <taxon>Dikarya</taxon>
        <taxon>Ascomycota</taxon>
        <taxon>Pezizomycotina</taxon>
        <taxon>Dothideomycetes</taxon>
        <taxon>Pleosporomycetidae</taxon>
        <taxon>Pleosporales</taxon>
        <taxon>Pleosporineae</taxon>
        <taxon>Phaeosphaeriaceae</taxon>
        <taxon>Setomelanomma</taxon>
    </lineage>
</organism>
<evidence type="ECO:0000313" key="2">
    <source>
        <dbReference type="Proteomes" id="UP000799777"/>
    </source>
</evidence>
<accession>A0A9P4H8N6</accession>
<dbReference type="Proteomes" id="UP000799777">
    <property type="component" value="Unassembled WGS sequence"/>
</dbReference>
<gene>
    <name evidence="1" type="ORF">EK21DRAFT_90159</name>
</gene>
<dbReference type="EMBL" id="ML978206">
    <property type="protein sequence ID" value="KAF2028942.1"/>
    <property type="molecule type" value="Genomic_DNA"/>
</dbReference>
<sequence length="233" mass="26109">MPSVVYDAYRSSSASTSVSKTFAGPSHMTLEARPSASVSCESASNSRAIAASSQAAQDSTTKKGLAACAKCYMHKKKCLETSGPLCSGCEKLSIPQHLCSRVRFAEESVFSKWSNRMYKSQLVWANLKSVPNSSLIVSLCHFLDGPSIDIDCRNYVPTSETQGHLFYKTFTNGWSYLNTTHYCLNTFREQDLEAYISSHVQYFLPQGQFMWLQEVFQQAQQCDDVRTPRTRKL</sequence>
<evidence type="ECO:0000313" key="1">
    <source>
        <dbReference type="EMBL" id="KAF2028942.1"/>
    </source>
</evidence>
<comment type="caution">
    <text evidence="1">The sequence shown here is derived from an EMBL/GenBank/DDBJ whole genome shotgun (WGS) entry which is preliminary data.</text>
</comment>
<reference evidence="1" key="1">
    <citation type="journal article" date="2020" name="Stud. Mycol.">
        <title>101 Dothideomycetes genomes: a test case for predicting lifestyles and emergence of pathogens.</title>
        <authorList>
            <person name="Haridas S."/>
            <person name="Albert R."/>
            <person name="Binder M."/>
            <person name="Bloem J."/>
            <person name="Labutti K."/>
            <person name="Salamov A."/>
            <person name="Andreopoulos B."/>
            <person name="Baker S."/>
            <person name="Barry K."/>
            <person name="Bills G."/>
            <person name="Bluhm B."/>
            <person name="Cannon C."/>
            <person name="Castanera R."/>
            <person name="Culley D."/>
            <person name="Daum C."/>
            <person name="Ezra D."/>
            <person name="Gonzalez J."/>
            <person name="Henrissat B."/>
            <person name="Kuo A."/>
            <person name="Liang C."/>
            <person name="Lipzen A."/>
            <person name="Lutzoni F."/>
            <person name="Magnuson J."/>
            <person name="Mondo S."/>
            <person name="Nolan M."/>
            <person name="Ohm R."/>
            <person name="Pangilinan J."/>
            <person name="Park H.-J."/>
            <person name="Ramirez L."/>
            <person name="Alfaro M."/>
            <person name="Sun H."/>
            <person name="Tritt A."/>
            <person name="Yoshinaga Y."/>
            <person name="Zwiers L.-H."/>
            <person name="Turgeon B."/>
            <person name="Goodwin S."/>
            <person name="Spatafora J."/>
            <person name="Crous P."/>
            <person name="Grigoriev I."/>
        </authorList>
    </citation>
    <scope>NUCLEOTIDE SEQUENCE</scope>
    <source>
        <strain evidence="1">CBS 110217</strain>
    </source>
</reference>